<dbReference type="RefSeq" id="WP_153728002.1">
    <property type="nucleotide sequence ID" value="NZ_WJNH01000003.1"/>
</dbReference>
<comment type="caution">
    <text evidence="2">The sequence shown here is derived from an EMBL/GenBank/DDBJ whole genome shotgun (WGS) entry which is preliminary data.</text>
</comment>
<dbReference type="EMBL" id="WJNH01000003">
    <property type="protein sequence ID" value="MRG86087.1"/>
    <property type="molecule type" value="Genomic_DNA"/>
</dbReference>
<dbReference type="Gene3D" id="3.20.80.10">
    <property type="entry name" value="Regulatory factor, effector binding domain"/>
    <property type="match status" value="1"/>
</dbReference>
<organism evidence="2 3">
    <name type="scientific">Salinibacillus xinjiangensis</name>
    <dbReference type="NCBI Taxonomy" id="1229268"/>
    <lineage>
        <taxon>Bacteria</taxon>
        <taxon>Bacillati</taxon>
        <taxon>Bacillota</taxon>
        <taxon>Bacilli</taxon>
        <taxon>Bacillales</taxon>
        <taxon>Bacillaceae</taxon>
        <taxon>Salinibacillus</taxon>
    </lineage>
</organism>
<keyword evidence="3" id="KW-1185">Reference proteome</keyword>
<gene>
    <name evidence="2" type="ORF">GH754_07085</name>
</gene>
<dbReference type="OrthoDB" id="2593454at2"/>
<proteinExistence type="predicted"/>
<evidence type="ECO:0000313" key="3">
    <source>
        <dbReference type="Proteomes" id="UP000480185"/>
    </source>
</evidence>
<feature type="domain" description="AraC effector-binding" evidence="1">
    <location>
        <begin position="1"/>
        <end position="153"/>
    </location>
</feature>
<dbReference type="Pfam" id="PF06445">
    <property type="entry name" value="GyrI-like"/>
    <property type="match status" value="1"/>
</dbReference>
<dbReference type="AlphaFoldDB" id="A0A6G1X570"/>
<sequence>MNKYIKKLEELKLVGFRVVCEGDQYINEIPKAAKRLQDRTSEIQHVLNSGKQVGAFVVEETTPEDEGYWVCVQVEEFAQIPEGMVTLTIPPQKYAAIMHKDSSHLIGQSYETLHKWIAEHGMKRSLRGWNLEFYQSVDPGSAQLEVELCDSIHA</sequence>
<dbReference type="Proteomes" id="UP000480185">
    <property type="component" value="Unassembled WGS sequence"/>
</dbReference>
<dbReference type="InterPro" id="IPR029442">
    <property type="entry name" value="GyrI-like"/>
</dbReference>
<accession>A0A6G1X570</accession>
<protein>
    <submittedName>
        <fullName evidence="2">AraC family transcriptional regulator</fullName>
    </submittedName>
</protein>
<dbReference type="SMART" id="SM00871">
    <property type="entry name" value="AraC_E_bind"/>
    <property type="match status" value="1"/>
</dbReference>
<dbReference type="InterPro" id="IPR011256">
    <property type="entry name" value="Reg_factor_effector_dom_sf"/>
</dbReference>
<dbReference type="SUPFAM" id="SSF55136">
    <property type="entry name" value="Probable bacterial effector-binding domain"/>
    <property type="match status" value="1"/>
</dbReference>
<name>A0A6G1X570_9BACI</name>
<dbReference type="InterPro" id="IPR010499">
    <property type="entry name" value="AraC_E-bd"/>
</dbReference>
<evidence type="ECO:0000259" key="1">
    <source>
        <dbReference type="SMART" id="SM00871"/>
    </source>
</evidence>
<evidence type="ECO:0000313" key="2">
    <source>
        <dbReference type="EMBL" id="MRG86087.1"/>
    </source>
</evidence>
<reference evidence="2 3" key="1">
    <citation type="submission" date="2019-11" db="EMBL/GenBank/DDBJ databases">
        <authorList>
            <person name="Li J."/>
        </authorList>
    </citation>
    <scope>NUCLEOTIDE SEQUENCE [LARGE SCALE GENOMIC DNA]</scope>
    <source>
        <strain evidence="2 3">J4</strain>
    </source>
</reference>